<name>A0A1C2J255_ACITH</name>
<organism evidence="2 3">
    <name type="scientific">Acidithiobacillus thiooxidans</name>
    <name type="common">Thiobacillus thiooxidans</name>
    <dbReference type="NCBI Taxonomy" id="930"/>
    <lineage>
        <taxon>Bacteria</taxon>
        <taxon>Pseudomonadati</taxon>
        <taxon>Pseudomonadota</taxon>
        <taxon>Acidithiobacillia</taxon>
        <taxon>Acidithiobacillales</taxon>
        <taxon>Acidithiobacillaceae</taxon>
        <taxon>Acidithiobacillus</taxon>
    </lineage>
</organism>
<comment type="caution">
    <text evidence="2">The sequence shown here is derived from an EMBL/GenBank/DDBJ whole genome shotgun (WGS) entry which is preliminary data.</text>
</comment>
<sequence>MSALIINPVAARRRVLVGALYTMFVATTVWFAVFLTGVFAYHYGVVGLHDIAPRHLGWLQTLDASAWIAGIAASMVLAMGTVLVMLMALMVWAYAKIQKHNSN</sequence>
<gene>
    <name evidence="2" type="ORF">A6M23_11910</name>
</gene>
<evidence type="ECO:0000313" key="3">
    <source>
        <dbReference type="Proteomes" id="UP000095008"/>
    </source>
</evidence>
<proteinExistence type="predicted"/>
<keyword evidence="1" id="KW-0472">Membrane</keyword>
<protein>
    <submittedName>
        <fullName evidence="2">Uncharacterized protein</fullName>
    </submittedName>
</protein>
<keyword evidence="3" id="KW-1185">Reference proteome</keyword>
<accession>A0A1C2J255</accession>
<dbReference type="RefSeq" id="WP_065974567.1">
    <property type="nucleotide sequence ID" value="NZ_LWRY01000135.1"/>
</dbReference>
<evidence type="ECO:0000313" key="2">
    <source>
        <dbReference type="EMBL" id="OCX71398.1"/>
    </source>
</evidence>
<evidence type="ECO:0000256" key="1">
    <source>
        <dbReference type="SAM" id="Phobius"/>
    </source>
</evidence>
<dbReference type="AlphaFoldDB" id="A0A1C2J255"/>
<dbReference type="OrthoDB" id="10010191at2"/>
<dbReference type="EMBL" id="LWRY01000135">
    <property type="protein sequence ID" value="OCX71398.1"/>
    <property type="molecule type" value="Genomic_DNA"/>
</dbReference>
<reference evidence="2" key="1">
    <citation type="journal article" date="2016" name="Int. J. Mol. Sci.">
        <title>Comparative genomics of the extreme acidophile Acidithiobacillus thiooxidans reveals intraspecific divergence and niche adaptation.</title>
        <authorList>
            <person name="Zhang X."/>
            <person name="Feng X."/>
            <person name="Tao J."/>
            <person name="Ma L."/>
            <person name="Xiao Y."/>
            <person name="Liang Y."/>
            <person name="Liu X."/>
            <person name="Yin H."/>
        </authorList>
    </citation>
    <scope>NUCLEOTIDE SEQUENCE [LARGE SCALE GENOMIC DNA]</scope>
    <source>
        <strain evidence="2">DXS-W</strain>
    </source>
</reference>
<dbReference type="Proteomes" id="UP000095008">
    <property type="component" value="Unassembled WGS sequence"/>
</dbReference>
<keyword evidence="1" id="KW-1133">Transmembrane helix</keyword>
<feature type="transmembrane region" description="Helical" evidence="1">
    <location>
        <begin position="20"/>
        <end position="44"/>
    </location>
</feature>
<keyword evidence="1" id="KW-0812">Transmembrane</keyword>
<feature type="transmembrane region" description="Helical" evidence="1">
    <location>
        <begin position="64"/>
        <end position="95"/>
    </location>
</feature>